<dbReference type="GO" id="GO:0005506">
    <property type="term" value="F:iron ion binding"/>
    <property type="evidence" value="ECO:0007669"/>
    <property type="project" value="InterPro"/>
</dbReference>
<dbReference type="InterPro" id="IPR002401">
    <property type="entry name" value="Cyt_P450_E_grp-I"/>
</dbReference>
<evidence type="ECO:0000256" key="7">
    <source>
        <dbReference type="SAM" id="Phobius"/>
    </source>
</evidence>
<keyword evidence="2 5" id="KW-0479">Metal-binding</keyword>
<dbReference type="GO" id="GO:0016705">
    <property type="term" value="F:oxidoreductase activity, acting on paired donors, with incorporation or reduction of molecular oxygen"/>
    <property type="evidence" value="ECO:0007669"/>
    <property type="project" value="InterPro"/>
</dbReference>
<keyword evidence="1 5" id="KW-0349">Heme</keyword>
<sequence length="525" mass="59282">MDSLNQSLGIAICGFFFTLISLYYLLRGVVSITSNENKSRAAPEPAGAWPIIGHLHLLTGRELLHRTLGTMADKYGPVFTVRLGLHRALVVSSWEVAKECFTTNDRVFATRPKSVAVKHMGYNHAVLGFAPYGEYWRDVRKLATIQLLSSHRLEMLKQVRDSEINILIKELYQQWLKKGSQVSIEMKQMFGDLAINIIVKMIAGKRYSGTTAACDTEESRRCQKAMADFMHLVGIFMVSDAIPWLEWLDVQGYKSAMKRTASEVDSLIGSWIEEHRRKRLCGSIDEGERDFIHVMLSMLEDGELSGYDADTLLKATCLSLILGGNDTTVVSLTWTLSLLLKNRRVLKKAQDELDIHIGRHRQVDESDVKNLVYLQAIVKETLRLYPALPISVPHEAMKDCTVAGFDVPAGTRLVVNLWKLHRDPRIWSDPTEFCPERFLTSHKDVDVRGQHFEFIPFGTGRRSCPGITFSLQVMHLMLARLLHGFELDIPSDSPVDMTETSGLTMPKATPLHILLTPRLPFTLYG</sequence>
<comment type="caution">
    <text evidence="8">The sequence shown here is derived from an EMBL/GenBank/DDBJ whole genome shotgun (WGS) entry which is preliminary data.</text>
</comment>
<keyword evidence="7" id="KW-0472">Membrane</keyword>
<dbReference type="PRINTS" id="PR00463">
    <property type="entry name" value="EP450I"/>
</dbReference>
<feature type="transmembrane region" description="Helical" evidence="7">
    <location>
        <begin position="7"/>
        <end position="26"/>
    </location>
</feature>
<dbReference type="Proteomes" id="UP000655225">
    <property type="component" value="Unassembled WGS sequence"/>
</dbReference>
<keyword evidence="4 5" id="KW-0408">Iron</keyword>
<evidence type="ECO:0008006" key="10">
    <source>
        <dbReference type="Google" id="ProtNLM"/>
    </source>
</evidence>
<dbReference type="InterPro" id="IPR017972">
    <property type="entry name" value="Cyt_P450_CS"/>
</dbReference>
<dbReference type="InterPro" id="IPR036396">
    <property type="entry name" value="Cyt_P450_sf"/>
</dbReference>
<evidence type="ECO:0000256" key="4">
    <source>
        <dbReference type="ARBA" id="ARBA00023004"/>
    </source>
</evidence>
<dbReference type="InterPro" id="IPR001128">
    <property type="entry name" value="Cyt_P450"/>
</dbReference>
<keyword evidence="3 6" id="KW-0560">Oxidoreductase</keyword>
<dbReference type="OMA" id="YRMTEAD"/>
<proteinExistence type="inferred from homology"/>
<dbReference type="PROSITE" id="PS00086">
    <property type="entry name" value="CYTOCHROME_P450"/>
    <property type="match status" value="1"/>
</dbReference>
<dbReference type="GO" id="GO:0020037">
    <property type="term" value="F:heme binding"/>
    <property type="evidence" value="ECO:0007669"/>
    <property type="project" value="InterPro"/>
</dbReference>
<dbReference type="Gene3D" id="1.10.630.10">
    <property type="entry name" value="Cytochrome P450"/>
    <property type="match status" value="1"/>
</dbReference>
<keyword evidence="7" id="KW-0812">Transmembrane</keyword>
<keyword evidence="6" id="KW-0503">Monooxygenase</keyword>
<comment type="cofactor">
    <cofactor evidence="5">
        <name>heme</name>
        <dbReference type="ChEBI" id="CHEBI:30413"/>
    </cofactor>
</comment>
<dbReference type="OrthoDB" id="2789670at2759"/>
<dbReference type="CDD" id="cd20654">
    <property type="entry name" value="CYP82"/>
    <property type="match status" value="1"/>
</dbReference>
<dbReference type="GO" id="GO:0004497">
    <property type="term" value="F:monooxygenase activity"/>
    <property type="evidence" value="ECO:0007669"/>
    <property type="project" value="UniProtKB-KW"/>
</dbReference>
<dbReference type="AlphaFoldDB" id="A0A834YTF3"/>
<dbReference type="PANTHER" id="PTHR47947">
    <property type="entry name" value="CYTOCHROME P450 82C3-RELATED"/>
    <property type="match status" value="1"/>
</dbReference>
<dbReference type="FunFam" id="1.10.630.10:FF:000026">
    <property type="entry name" value="Cytochrome P450 82C4"/>
    <property type="match status" value="1"/>
</dbReference>
<protein>
    <recommendedName>
        <fullName evidence="10">Cytochrome P450</fullName>
    </recommendedName>
</protein>
<evidence type="ECO:0000256" key="3">
    <source>
        <dbReference type="ARBA" id="ARBA00023002"/>
    </source>
</evidence>
<evidence type="ECO:0000256" key="5">
    <source>
        <dbReference type="PIRSR" id="PIRSR602401-1"/>
    </source>
</evidence>
<evidence type="ECO:0000256" key="1">
    <source>
        <dbReference type="ARBA" id="ARBA00022617"/>
    </source>
</evidence>
<accession>A0A834YTF3</accession>
<gene>
    <name evidence="8" type="ORF">HHK36_020073</name>
</gene>
<evidence type="ECO:0000313" key="9">
    <source>
        <dbReference type="Proteomes" id="UP000655225"/>
    </source>
</evidence>
<keyword evidence="7" id="KW-1133">Transmembrane helix</keyword>
<organism evidence="8 9">
    <name type="scientific">Tetracentron sinense</name>
    <name type="common">Spur-leaf</name>
    <dbReference type="NCBI Taxonomy" id="13715"/>
    <lineage>
        <taxon>Eukaryota</taxon>
        <taxon>Viridiplantae</taxon>
        <taxon>Streptophyta</taxon>
        <taxon>Embryophyta</taxon>
        <taxon>Tracheophyta</taxon>
        <taxon>Spermatophyta</taxon>
        <taxon>Magnoliopsida</taxon>
        <taxon>Trochodendrales</taxon>
        <taxon>Trochodendraceae</taxon>
        <taxon>Tetracentron</taxon>
    </lineage>
</organism>
<name>A0A834YTF3_TETSI</name>
<dbReference type="EMBL" id="JABCRI010000014">
    <property type="protein sequence ID" value="KAF8393875.1"/>
    <property type="molecule type" value="Genomic_DNA"/>
</dbReference>
<evidence type="ECO:0000313" key="8">
    <source>
        <dbReference type="EMBL" id="KAF8393875.1"/>
    </source>
</evidence>
<dbReference type="SUPFAM" id="SSF48264">
    <property type="entry name" value="Cytochrome P450"/>
    <property type="match status" value="1"/>
</dbReference>
<dbReference type="GO" id="GO:0046246">
    <property type="term" value="P:terpene biosynthetic process"/>
    <property type="evidence" value="ECO:0007669"/>
    <property type="project" value="TreeGrafter"/>
</dbReference>
<comment type="similarity">
    <text evidence="6">Belongs to the cytochrome P450 family.</text>
</comment>
<dbReference type="PRINTS" id="PR00385">
    <property type="entry name" value="P450"/>
</dbReference>
<keyword evidence="9" id="KW-1185">Reference proteome</keyword>
<dbReference type="Pfam" id="PF00067">
    <property type="entry name" value="p450"/>
    <property type="match status" value="1"/>
</dbReference>
<feature type="binding site" description="axial binding residue" evidence="5">
    <location>
        <position position="464"/>
    </location>
    <ligand>
        <name>heme</name>
        <dbReference type="ChEBI" id="CHEBI:30413"/>
    </ligand>
    <ligandPart>
        <name>Fe</name>
        <dbReference type="ChEBI" id="CHEBI:18248"/>
    </ligandPart>
</feature>
<evidence type="ECO:0000256" key="6">
    <source>
        <dbReference type="RuleBase" id="RU000461"/>
    </source>
</evidence>
<dbReference type="InterPro" id="IPR050651">
    <property type="entry name" value="Plant_Cytochrome_P450_Monoox"/>
</dbReference>
<dbReference type="PANTHER" id="PTHR47947:SF8">
    <property type="entry name" value="CYTOCHROME P450 82C4-LIKE"/>
    <property type="match status" value="1"/>
</dbReference>
<evidence type="ECO:0000256" key="2">
    <source>
        <dbReference type="ARBA" id="ARBA00022723"/>
    </source>
</evidence>
<reference evidence="8 9" key="1">
    <citation type="submission" date="2020-04" db="EMBL/GenBank/DDBJ databases">
        <title>Plant Genome Project.</title>
        <authorList>
            <person name="Zhang R.-G."/>
        </authorList>
    </citation>
    <scope>NUCLEOTIDE SEQUENCE [LARGE SCALE GENOMIC DNA]</scope>
    <source>
        <strain evidence="8">YNK0</strain>
        <tissue evidence="8">Leaf</tissue>
    </source>
</reference>